<dbReference type="eggNOG" id="COG0456">
    <property type="taxonomic scope" value="Bacteria"/>
</dbReference>
<reference evidence="2 3" key="1">
    <citation type="submission" date="2010-08" db="EMBL/GenBank/DDBJ databases">
        <title>Complete sequence of Clostridium cellulovorans 743B.</title>
        <authorList>
            <consortium name="US DOE Joint Genome Institute"/>
            <person name="Lucas S."/>
            <person name="Copeland A."/>
            <person name="Lapidus A."/>
            <person name="Cheng J.-F."/>
            <person name="Bruce D."/>
            <person name="Goodwin L."/>
            <person name="Pitluck S."/>
            <person name="Chertkov O."/>
            <person name="Detter J.C."/>
            <person name="Han C."/>
            <person name="Tapia R."/>
            <person name="Land M."/>
            <person name="Hauser L."/>
            <person name="Chang Y.-J."/>
            <person name="Jeffries C."/>
            <person name="Kyrpides N."/>
            <person name="Ivanova N."/>
            <person name="Mikhailova N."/>
            <person name="Hemme C.L."/>
            <person name="Woyke T."/>
        </authorList>
    </citation>
    <scope>NUCLEOTIDE SEQUENCE [LARGE SCALE GENOMIC DNA]</scope>
    <source>
        <strain evidence="3">ATCC 35296 / DSM 3052 / OCM 3 / 743B</strain>
    </source>
</reference>
<accession>D9SMG1</accession>
<sequence length="288" mass="33181">MIKNYSILNSKEKKLICKFIARSNGKNISIDEVDNIFRKKIYDYGKGAIFYFHKEKVVAKIGIVLEVVKELGTVYIHDLDVIEDLEDNASMIKKLINNAISIGNIYGASEILLGERNLEKLKVLESIGYSKTYSAINMYLEKQEKRNSCLELVLLTSDNKLEYLNVFNDSFSDMPHGTFAYIEDIDGYISSSDGFNYYFLVQNEKENIGFLNCRIIGKEGSFDIGLCKKYRGRGFGKQLLETAIDFLDKKEVLKVKLIVIERNTIAYNMYKKRGFKEESILSHWIKIK</sequence>
<dbReference type="KEGG" id="ccb:Clocel_4156"/>
<name>D9SMG1_CLOC7</name>
<organism evidence="2 3">
    <name type="scientific">Clostridium cellulovorans (strain ATCC 35296 / DSM 3052 / OCM 3 / 743B)</name>
    <dbReference type="NCBI Taxonomy" id="573061"/>
    <lineage>
        <taxon>Bacteria</taxon>
        <taxon>Bacillati</taxon>
        <taxon>Bacillota</taxon>
        <taxon>Clostridia</taxon>
        <taxon>Eubacteriales</taxon>
        <taxon>Clostridiaceae</taxon>
        <taxon>Clostridium</taxon>
    </lineage>
</organism>
<dbReference type="HOGENOM" id="CLU_975606_0_0_9"/>
<dbReference type="Proteomes" id="UP000002730">
    <property type="component" value="Chromosome"/>
</dbReference>
<proteinExistence type="predicted"/>
<dbReference type="EMBL" id="CP002160">
    <property type="protein sequence ID" value="ADL53817.1"/>
    <property type="molecule type" value="Genomic_DNA"/>
</dbReference>
<evidence type="ECO:0000313" key="2">
    <source>
        <dbReference type="EMBL" id="ADL53817.1"/>
    </source>
</evidence>
<dbReference type="InterPro" id="IPR000182">
    <property type="entry name" value="GNAT_dom"/>
</dbReference>
<dbReference type="STRING" id="573061.Clocel_4156"/>
<dbReference type="SUPFAM" id="SSF55729">
    <property type="entry name" value="Acyl-CoA N-acyltransferases (Nat)"/>
    <property type="match status" value="1"/>
</dbReference>
<evidence type="ECO:0000259" key="1">
    <source>
        <dbReference type="PROSITE" id="PS51186"/>
    </source>
</evidence>
<feature type="domain" description="N-acetyltransferase" evidence="1">
    <location>
        <begin position="150"/>
        <end position="288"/>
    </location>
</feature>
<dbReference type="RefSeq" id="WP_010074171.1">
    <property type="nucleotide sequence ID" value="NC_014393.1"/>
</dbReference>
<dbReference type="Gene3D" id="3.40.630.30">
    <property type="match status" value="1"/>
</dbReference>
<keyword evidence="3" id="KW-1185">Reference proteome</keyword>
<gene>
    <name evidence="2" type="ordered locus">Clocel_4156</name>
</gene>
<dbReference type="Pfam" id="PF00583">
    <property type="entry name" value="Acetyltransf_1"/>
    <property type="match status" value="1"/>
</dbReference>
<evidence type="ECO:0000313" key="3">
    <source>
        <dbReference type="Proteomes" id="UP000002730"/>
    </source>
</evidence>
<dbReference type="PROSITE" id="PS51186">
    <property type="entry name" value="GNAT"/>
    <property type="match status" value="1"/>
</dbReference>
<dbReference type="CDD" id="cd04301">
    <property type="entry name" value="NAT_SF"/>
    <property type="match status" value="1"/>
</dbReference>
<dbReference type="GO" id="GO:0016747">
    <property type="term" value="F:acyltransferase activity, transferring groups other than amino-acyl groups"/>
    <property type="evidence" value="ECO:0007669"/>
    <property type="project" value="InterPro"/>
</dbReference>
<keyword evidence="2" id="KW-0808">Transferase</keyword>
<dbReference type="AlphaFoldDB" id="D9SMG1"/>
<dbReference type="InterPro" id="IPR016181">
    <property type="entry name" value="Acyl_CoA_acyltransferase"/>
</dbReference>
<protein>
    <submittedName>
        <fullName evidence="2">GCN5-related N-acetyltransferase</fullName>
    </submittedName>
</protein>
<dbReference type="OrthoDB" id="5419426at2"/>